<dbReference type="RefSeq" id="WP_379786496.1">
    <property type="nucleotide sequence ID" value="NZ_JBHSMU010000019.1"/>
</dbReference>
<dbReference type="Pfam" id="PF13505">
    <property type="entry name" value="OMP_b-brl"/>
    <property type="match status" value="1"/>
</dbReference>
<name>A0ABW0LE36_9BURK</name>
<accession>A0ABW0LE36</accession>
<feature type="chain" id="PRO_5045771118" evidence="3">
    <location>
        <begin position="21"/>
        <end position="172"/>
    </location>
</feature>
<dbReference type="EMBL" id="JBHSMU010000019">
    <property type="protein sequence ID" value="MFC5463013.1"/>
    <property type="molecule type" value="Genomic_DNA"/>
</dbReference>
<sequence length="172" mass="18452">MFKKIAIAVALVAASTSAFAQPFAQQQAPSFYAGIAGTSTEIDNLDRESGYGAFFGYKFNQSIAIEGGYYRVADTEYRVGAMRADVTVDQIDLSVIGTLPLSNGFDIYGRLGYARLEAEADIAGYTGKEHDSNALYGLGLGYTFSPVVHGRLEVQKPASDTTKIVAGVSYKF</sequence>
<feature type="signal peptide" evidence="3">
    <location>
        <begin position="1"/>
        <end position="20"/>
    </location>
</feature>
<feature type="domain" description="Outer membrane protein beta-barrel" evidence="4">
    <location>
        <begin position="11"/>
        <end position="172"/>
    </location>
</feature>
<keyword evidence="6" id="KW-1185">Reference proteome</keyword>
<reference evidence="6" key="1">
    <citation type="journal article" date="2019" name="Int. J. Syst. Evol. Microbiol.">
        <title>The Global Catalogue of Microorganisms (GCM) 10K type strain sequencing project: providing services to taxonomists for standard genome sequencing and annotation.</title>
        <authorList>
            <consortium name="The Broad Institute Genomics Platform"/>
            <consortium name="The Broad Institute Genome Sequencing Center for Infectious Disease"/>
            <person name="Wu L."/>
            <person name="Ma J."/>
        </authorList>
    </citation>
    <scope>NUCLEOTIDE SEQUENCE [LARGE SCALE GENOMIC DNA]</scope>
    <source>
        <strain evidence="6">KACC 12649</strain>
    </source>
</reference>
<comment type="subcellular location">
    <subcellularLocation>
        <location evidence="1">Cell outer membrane</location>
    </subcellularLocation>
</comment>
<gene>
    <name evidence="5" type="ORF">ACFPN5_24665</name>
</gene>
<dbReference type="InterPro" id="IPR027385">
    <property type="entry name" value="Beta-barrel_OMP"/>
</dbReference>
<dbReference type="Proteomes" id="UP001596050">
    <property type="component" value="Unassembled WGS sequence"/>
</dbReference>
<organism evidence="5 6">
    <name type="scientific">Massilia niabensis</name>
    <dbReference type="NCBI Taxonomy" id="544910"/>
    <lineage>
        <taxon>Bacteria</taxon>
        <taxon>Pseudomonadati</taxon>
        <taxon>Pseudomonadota</taxon>
        <taxon>Betaproteobacteria</taxon>
        <taxon>Burkholderiales</taxon>
        <taxon>Oxalobacteraceae</taxon>
        <taxon>Telluria group</taxon>
        <taxon>Massilia</taxon>
    </lineage>
</organism>
<evidence type="ECO:0000313" key="5">
    <source>
        <dbReference type="EMBL" id="MFC5463013.1"/>
    </source>
</evidence>
<keyword evidence="2 3" id="KW-0732">Signal</keyword>
<dbReference type="SUPFAM" id="SSF56925">
    <property type="entry name" value="OMPA-like"/>
    <property type="match status" value="1"/>
</dbReference>
<evidence type="ECO:0000256" key="3">
    <source>
        <dbReference type="SAM" id="SignalP"/>
    </source>
</evidence>
<evidence type="ECO:0000259" key="4">
    <source>
        <dbReference type="Pfam" id="PF13505"/>
    </source>
</evidence>
<protein>
    <submittedName>
        <fullName evidence="5">Porin family protein</fullName>
    </submittedName>
</protein>
<dbReference type="InterPro" id="IPR011250">
    <property type="entry name" value="OMP/PagP_B-barrel"/>
</dbReference>
<proteinExistence type="predicted"/>
<evidence type="ECO:0000313" key="6">
    <source>
        <dbReference type="Proteomes" id="UP001596050"/>
    </source>
</evidence>
<evidence type="ECO:0000256" key="1">
    <source>
        <dbReference type="ARBA" id="ARBA00004442"/>
    </source>
</evidence>
<comment type="caution">
    <text evidence="5">The sequence shown here is derived from an EMBL/GenBank/DDBJ whole genome shotgun (WGS) entry which is preliminary data.</text>
</comment>
<dbReference type="Gene3D" id="2.40.160.20">
    <property type="match status" value="1"/>
</dbReference>
<evidence type="ECO:0000256" key="2">
    <source>
        <dbReference type="ARBA" id="ARBA00022729"/>
    </source>
</evidence>